<dbReference type="HOGENOM" id="CLU_016734_3_1_0"/>
<dbReference type="GO" id="GO:0004834">
    <property type="term" value="F:tryptophan synthase activity"/>
    <property type="evidence" value="ECO:0007669"/>
    <property type="project" value="UniProtKB-UniRule"/>
</dbReference>
<dbReference type="FunFam" id="3.40.50.1100:FF:000001">
    <property type="entry name" value="Tryptophan synthase beta chain"/>
    <property type="match status" value="1"/>
</dbReference>
<dbReference type="SMR" id="A0A0H3MD30"/>
<dbReference type="Proteomes" id="UP001154402">
    <property type="component" value="Chromosome"/>
</dbReference>
<dbReference type="UniPathway" id="UPA00035">
    <property type="reaction ID" value="UER00044"/>
</dbReference>
<dbReference type="PANTHER" id="PTHR48077">
    <property type="entry name" value="TRYPTOPHAN SYNTHASE-RELATED"/>
    <property type="match status" value="1"/>
</dbReference>
<dbReference type="SUPFAM" id="SSF53686">
    <property type="entry name" value="Tryptophan synthase beta subunit-like PLP-dependent enzymes"/>
    <property type="match status" value="1"/>
</dbReference>
<dbReference type="EMBL" id="AM884176">
    <property type="protein sequence ID" value="CAP03861.1"/>
    <property type="molecule type" value="Genomic_DNA"/>
</dbReference>
<dbReference type="InterPro" id="IPR006654">
    <property type="entry name" value="Trp_synth_beta"/>
</dbReference>
<dbReference type="AlphaFoldDB" id="A0A0H3MD30"/>
<evidence type="ECO:0000256" key="10">
    <source>
        <dbReference type="ARBA" id="ARBA00049047"/>
    </source>
</evidence>
<dbReference type="RefSeq" id="WP_009873061.1">
    <property type="nucleotide sequence ID" value="NC_010287.1"/>
</dbReference>
<dbReference type="InterPro" id="IPR001926">
    <property type="entry name" value="TrpB-like_PALP"/>
</dbReference>
<evidence type="ECO:0000256" key="8">
    <source>
        <dbReference type="ARBA" id="ARBA00023141"/>
    </source>
</evidence>
<dbReference type="Gene3D" id="3.40.50.1100">
    <property type="match status" value="2"/>
</dbReference>
<name>A0A0H3MD30_CHLT2</name>
<dbReference type="HAMAP" id="MF_00133">
    <property type="entry name" value="Trp_synth_beta"/>
    <property type="match status" value="1"/>
</dbReference>
<feature type="modified residue" description="N6-(pyridoxal phosphate)lysine" evidence="11">
    <location>
        <position position="84"/>
    </location>
</feature>
<reference evidence="13" key="1">
    <citation type="journal article" date="2008" name="Genome Res.">
        <title>Chlamydia trachomatis: genome sequence analysis of lymphogranuloma venereum isolates.</title>
        <authorList>
            <person name="Thomson N.R."/>
            <person name="Holden M.T."/>
            <person name="Carder C."/>
            <person name="Lennard N."/>
            <person name="Lockey S.J."/>
            <person name="Marsh P."/>
            <person name="Skipp P."/>
            <person name="O'Connor C.D."/>
            <person name="Goodhead I."/>
            <person name="Norbertzcak H."/>
            <person name="Harris B."/>
            <person name="Ormond D."/>
            <person name="Rance R."/>
            <person name="Quail M.A."/>
            <person name="Parkhill J."/>
            <person name="Stephens R.S."/>
            <person name="Clarke I.N."/>
        </authorList>
    </citation>
    <scope>NUCLEOTIDE SEQUENCE [LARGE SCALE GENOMIC DNA]</scope>
    <source>
        <strain evidence="13">434/Bu</strain>
        <strain evidence="14">434/Bu / ATCC VR-902B</strain>
    </source>
</reference>
<feature type="domain" description="Tryptophan synthase beta chain-like PALP" evidence="12">
    <location>
        <begin position="49"/>
        <end position="373"/>
    </location>
</feature>
<evidence type="ECO:0000256" key="6">
    <source>
        <dbReference type="ARBA" id="ARBA00022822"/>
    </source>
</evidence>
<dbReference type="Pfam" id="PF00291">
    <property type="entry name" value="PALP"/>
    <property type="match status" value="1"/>
</dbReference>
<keyword evidence="8 11" id="KW-0057">Aromatic amino acid biosynthesis</keyword>
<comment type="pathway">
    <text evidence="2 11">Amino-acid biosynthesis; L-tryptophan biosynthesis; L-tryptophan from chorismate: step 5/5.</text>
</comment>
<evidence type="ECO:0000256" key="2">
    <source>
        <dbReference type="ARBA" id="ARBA00004733"/>
    </source>
</evidence>
<dbReference type="GO" id="GO:0005737">
    <property type="term" value="C:cytoplasm"/>
    <property type="evidence" value="ECO:0007669"/>
    <property type="project" value="TreeGrafter"/>
</dbReference>
<comment type="cofactor">
    <cofactor evidence="1 11">
        <name>pyridoxal 5'-phosphate</name>
        <dbReference type="ChEBI" id="CHEBI:597326"/>
    </cofactor>
</comment>
<evidence type="ECO:0000313" key="13">
    <source>
        <dbReference type="EMBL" id="CAP03861.1"/>
    </source>
</evidence>
<evidence type="ECO:0000256" key="9">
    <source>
        <dbReference type="ARBA" id="ARBA00023239"/>
    </source>
</evidence>
<evidence type="ECO:0000259" key="12">
    <source>
        <dbReference type="Pfam" id="PF00291"/>
    </source>
</evidence>
<sequence>MFKHKHPFGGAFLPEELLAPIQNLKAEWEILKTQQSFLSELDCILKNYAGRQTPLTEVKNFARAIDGPRVFLKREDLLHTGAHKLNNALGQCLLAKYLGKTRVVAETGAGQHGVATATACAYLGLDCVVYMGAKDVERQKPNVEKMRFLGAEVVSVTKGSCGLKDAVNQALQDWATTHSFTHYCLGSALGPLPYPDIVRFFQSVISAEVKEQIHAVAGRDPDILIACIGGGSNAIGFFHHFIPNPKVQLIGVEGGGLGISSGKHAARFATGRPGVFHGFYSYLLQDDDGQVLQTHSISAGLDYPSVGPDHAEMHESGRAFYTLATDEEALRAFFLLTRNEGIIPALESSHALAHLVSIAPSLPKEQIVIVNLSGRGDKDLPQIIRRNRGIYE</sequence>
<dbReference type="FunFam" id="3.40.50.1100:FF:000004">
    <property type="entry name" value="Tryptophan synthase beta chain"/>
    <property type="match status" value="1"/>
</dbReference>
<comment type="catalytic activity">
    <reaction evidence="10 11">
        <text>(1S,2R)-1-C-(indol-3-yl)glycerol 3-phosphate + L-serine = D-glyceraldehyde 3-phosphate + L-tryptophan + H2O</text>
        <dbReference type="Rhea" id="RHEA:10532"/>
        <dbReference type="ChEBI" id="CHEBI:15377"/>
        <dbReference type="ChEBI" id="CHEBI:33384"/>
        <dbReference type="ChEBI" id="CHEBI:57912"/>
        <dbReference type="ChEBI" id="CHEBI:58866"/>
        <dbReference type="ChEBI" id="CHEBI:59776"/>
        <dbReference type="EC" id="4.2.1.20"/>
    </reaction>
</comment>
<evidence type="ECO:0000256" key="11">
    <source>
        <dbReference type="HAMAP-Rule" id="MF_00133"/>
    </source>
</evidence>
<gene>
    <name evidence="11 13" type="primary">trpB</name>
    <name evidence="13" type="ordered locus">CTL0423</name>
</gene>
<dbReference type="NCBIfam" id="TIGR00263">
    <property type="entry name" value="trpB"/>
    <property type="match status" value="1"/>
</dbReference>
<keyword evidence="9 11" id="KW-0456">Lyase</keyword>
<dbReference type="InterPro" id="IPR036052">
    <property type="entry name" value="TrpB-like_PALP_sf"/>
</dbReference>
<evidence type="ECO:0000256" key="1">
    <source>
        <dbReference type="ARBA" id="ARBA00001933"/>
    </source>
</evidence>
<keyword evidence="5 11" id="KW-0028">Amino-acid biosynthesis</keyword>
<dbReference type="InterPro" id="IPR006653">
    <property type="entry name" value="Trp_synth_b_CS"/>
</dbReference>
<dbReference type="PROSITE" id="PS00168">
    <property type="entry name" value="TRP_SYNTHASE_BETA"/>
    <property type="match status" value="1"/>
</dbReference>
<proteinExistence type="inferred from homology"/>
<protein>
    <recommendedName>
        <fullName evidence="11">Tryptophan synthase beta chain</fullName>
        <ecNumber evidence="11">4.2.1.20</ecNumber>
    </recommendedName>
</protein>
<keyword evidence="7 11" id="KW-0663">Pyridoxal phosphate</keyword>
<evidence type="ECO:0000256" key="4">
    <source>
        <dbReference type="ARBA" id="ARBA00011270"/>
    </source>
</evidence>
<dbReference type="CDD" id="cd06446">
    <property type="entry name" value="Trp-synth_B"/>
    <property type="match status" value="1"/>
</dbReference>
<evidence type="ECO:0000313" key="14">
    <source>
        <dbReference type="Proteomes" id="UP000000795"/>
    </source>
</evidence>
<evidence type="ECO:0000256" key="7">
    <source>
        <dbReference type="ARBA" id="ARBA00022898"/>
    </source>
</evidence>
<dbReference type="PATRIC" id="fig|471472.4.peg.458"/>
<comment type="function">
    <text evidence="11">The beta subunit is responsible for the synthesis of L-tryptophan from indole and L-serine.</text>
</comment>
<dbReference type="PIRSF" id="PIRSF001413">
    <property type="entry name" value="Trp_syn_beta"/>
    <property type="match status" value="1"/>
</dbReference>
<evidence type="ECO:0000256" key="5">
    <source>
        <dbReference type="ARBA" id="ARBA00022605"/>
    </source>
</evidence>
<organism evidence="13">
    <name type="scientific">Chlamydia trachomatis serovar L2 (strain ATCC VR-902B / DSM 19102 / 434/Bu)</name>
    <dbReference type="NCBI Taxonomy" id="471472"/>
    <lineage>
        <taxon>Bacteria</taxon>
        <taxon>Pseudomonadati</taxon>
        <taxon>Chlamydiota</taxon>
        <taxon>Chlamydiia</taxon>
        <taxon>Chlamydiales</taxon>
        <taxon>Chlamydiaceae</taxon>
        <taxon>Chlamydia/Chlamydophila group</taxon>
        <taxon>Chlamydia</taxon>
    </lineage>
</organism>
<evidence type="ECO:0000256" key="3">
    <source>
        <dbReference type="ARBA" id="ARBA00009982"/>
    </source>
</evidence>
<comment type="similarity">
    <text evidence="3 11">Belongs to the TrpB family.</text>
</comment>
<keyword evidence="6 11" id="KW-0822">Tryptophan biosynthesis</keyword>
<accession>A0A0H3MD30</accession>
<comment type="subunit">
    <text evidence="4 11">Tetramer of two alpha and two beta chains.</text>
</comment>
<dbReference type="EC" id="4.2.1.20" evidence="11"/>
<dbReference type="PANTHER" id="PTHR48077:SF3">
    <property type="entry name" value="TRYPTOPHAN SYNTHASE"/>
    <property type="match status" value="1"/>
</dbReference>
<dbReference type="InterPro" id="IPR023026">
    <property type="entry name" value="Trp_synth_beta/beta-like"/>
</dbReference>
<dbReference type="KEGG" id="ctb:CTL0423"/>